<keyword evidence="7" id="KW-1185">Reference proteome</keyword>
<name>A0A2N8KT71_9BURK</name>
<keyword evidence="6" id="KW-0282">Flagellum</keyword>
<comment type="caution">
    <text evidence="6">The sequence shown here is derived from an EMBL/GenBank/DDBJ whole genome shotgun (WGS) entry which is preliminary data.</text>
</comment>
<comment type="function">
    <text evidence="4">Involved in the assembly process of the P-ring formation. It may associate with FlgF on the rod constituting a structure essential for the P-ring assembly or may act as a modulator protein for the P-ring assembly.</text>
</comment>
<dbReference type="SMART" id="SM00858">
    <property type="entry name" value="SAF"/>
    <property type="match status" value="1"/>
</dbReference>
<organism evidence="6 7">
    <name type="scientific">Kinneretia aquatilis</name>
    <dbReference type="NCBI Taxonomy" id="2070761"/>
    <lineage>
        <taxon>Bacteria</taxon>
        <taxon>Pseudomonadati</taxon>
        <taxon>Pseudomonadota</taxon>
        <taxon>Betaproteobacteria</taxon>
        <taxon>Burkholderiales</taxon>
        <taxon>Sphaerotilaceae</taxon>
        <taxon>Roseateles</taxon>
    </lineage>
</organism>
<reference evidence="6 7" key="1">
    <citation type="submission" date="2018-01" db="EMBL/GenBank/DDBJ databases">
        <title>Draft genome sequence of Paucibacter aquatile CR182 isolated from freshwater of the Nakdong River.</title>
        <authorList>
            <person name="Choi A."/>
            <person name="Chung E.J."/>
        </authorList>
    </citation>
    <scope>NUCLEOTIDE SEQUENCE [LARGE SCALE GENOMIC DNA]</scope>
    <source>
        <strain evidence="6 7">CR182</strain>
    </source>
</reference>
<keyword evidence="6" id="KW-0969">Cilium</keyword>
<protein>
    <recommendedName>
        <fullName evidence="4">Flagella basal body P-ring formation protein FlgA</fullName>
    </recommendedName>
</protein>
<evidence type="ECO:0000313" key="7">
    <source>
        <dbReference type="Proteomes" id="UP000235916"/>
    </source>
</evidence>
<dbReference type="OrthoDB" id="8561436at2"/>
<dbReference type="Pfam" id="PF13144">
    <property type="entry name" value="ChapFlgA"/>
    <property type="match status" value="1"/>
</dbReference>
<evidence type="ECO:0000256" key="4">
    <source>
        <dbReference type="RuleBase" id="RU362063"/>
    </source>
</evidence>
<dbReference type="NCBIfam" id="TIGR03170">
    <property type="entry name" value="flgA_cterm"/>
    <property type="match status" value="1"/>
</dbReference>
<dbReference type="CDD" id="cd11614">
    <property type="entry name" value="SAF_CpaB_FlgA_like"/>
    <property type="match status" value="1"/>
</dbReference>
<dbReference type="AlphaFoldDB" id="A0A2N8KT71"/>
<dbReference type="GO" id="GO:0044780">
    <property type="term" value="P:bacterial-type flagellum assembly"/>
    <property type="evidence" value="ECO:0007669"/>
    <property type="project" value="InterPro"/>
</dbReference>
<evidence type="ECO:0000259" key="5">
    <source>
        <dbReference type="SMART" id="SM00858"/>
    </source>
</evidence>
<proteinExistence type="inferred from homology"/>
<evidence type="ECO:0000256" key="2">
    <source>
        <dbReference type="ARBA" id="ARBA00022729"/>
    </source>
</evidence>
<dbReference type="Gene3D" id="2.30.30.760">
    <property type="match status" value="1"/>
</dbReference>
<dbReference type="Gene3D" id="3.90.1210.10">
    <property type="entry name" value="Antifreeze-like/N-acetylneuraminic acid synthase C-terminal domain"/>
    <property type="match status" value="1"/>
</dbReference>
<dbReference type="InterPro" id="IPR041231">
    <property type="entry name" value="FlgA_N"/>
</dbReference>
<evidence type="ECO:0000256" key="1">
    <source>
        <dbReference type="ARBA" id="ARBA00004418"/>
    </source>
</evidence>
<gene>
    <name evidence="6" type="primary">flgA</name>
    <name evidence="6" type="ORF">C1O66_20125</name>
</gene>
<dbReference type="Proteomes" id="UP000235916">
    <property type="component" value="Unassembled WGS sequence"/>
</dbReference>
<keyword evidence="4" id="KW-1005">Bacterial flagellum biogenesis</keyword>
<sequence>MLSEAQAQTAKPVVTETLSTELRLQVQDLAQAGAKAGMPAQARVEVQVGQLDPRLKLAPCAQVQPYLPTGLQMWGRTRIGLRCIDGRARWNVTLPVQVKVYARALVAAEPLASGVSLTQAQLAMAEIDIASVAGAVFTDAAGLTGRSLVRPVAAGEAISSSSLRARQWFAAGETVQVRVSGPGFAVAGEGQAMAAGLEGQNVKIRFENGRMVTGRVVGERRVEVLL</sequence>
<dbReference type="PANTHER" id="PTHR36307">
    <property type="entry name" value="FLAGELLA BASAL BODY P-RING FORMATION PROTEIN FLGA"/>
    <property type="match status" value="1"/>
</dbReference>
<keyword evidence="3 4" id="KW-0574">Periplasm</keyword>
<keyword evidence="2" id="KW-0732">Signal</keyword>
<evidence type="ECO:0000313" key="6">
    <source>
        <dbReference type="EMBL" id="PND36622.1"/>
    </source>
</evidence>
<dbReference type="InterPro" id="IPR039246">
    <property type="entry name" value="Flagellar_FlgA"/>
</dbReference>
<dbReference type="GO" id="GO:0042597">
    <property type="term" value="C:periplasmic space"/>
    <property type="evidence" value="ECO:0007669"/>
    <property type="project" value="UniProtKB-SubCell"/>
</dbReference>
<dbReference type="EMBL" id="POSP01000004">
    <property type="protein sequence ID" value="PND36622.1"/>
    <property type="molecule type" value="Genomic_DNA"/>
</dbReference>
<feature type="domain" description="SAF" evidence="5">
    <location>
        <begin position="102"/>
        <end position="164"/>
    </location>
</feature>
<accession>A0A2N8KT71</accession>
<dbReference type="Pfam" id="PF17656">
    <property type="entry name" value="ChapFlgA_N"/>
    <property type="match status" value="1"/>
</dbReference>
<dbReference type="PANTHER" id="PTHR36307:SF1">
    <property type="entry name" value="FLAGELLA BASAL BODY P-RING FORMATION PROTEIN FLGA"/>
    <property type="match status" value="1"/>
</dbReference>
<keyword evidence="6" id="KW-0966">Cell projection</keyword>
<evidence type="ECO:0000256" key="3">
    <source>
        <dbReference type="ARBA" id="ARBA00022764"/>
    </source>
</evidence>
<comment type="subcellular location">
    <subcellularLocation>
        <location evidence="1 4">Periplasm</location>
    </subcellularLocation>
</comment>
<dbReference type="InterPro" id="IPR017585">
    <property type="entry name" value="SAF_FlgA"/>
</dbReference>
<comment type="similarity">
    <text evidence="4">Belongs to the FlgA family.</text>
</comment>
<dbReference type="InterPro" id="IPR013974">
    <property type="entry name" value="SAF"/>
</dbReference>